<sequence length="72" mass="8037">MFTQLNPPIPMTVTDKGDGFAIGVIDYGQEHNLIWVTMITATGEIWCAPNPKVRGQSNWTMGRARPKLETPH</sequence>
<dbReference type="EMBL" id="QWGA01000003">
    <property type="protein sequence ID" value="RIJ32243.1"/>
    <property type="molecule type" value="Genomic_DNA"/>
</dbReference>
<accession>A0A399RPI6</accession>
<comment type="caution">
    <text evidence="1">The sequence shown here is derived from an EMBL/GenBank/DDBJ whole genome shotgun (WGS) entry which is preliminary data.</text>
</comment>
<protein>
    <submittedName>
        <fullName evidence="1">Uncharacterized protein</fullName>
    </submittedName>
</protein>
<name>A0A399RPI6_9PROT</name>
<proteinExistence type="predicted"/>
<dbReference type="OrthoDB" id="7206138at2"/>
<evidence type="ECO:0000313" key="2">
    <source>
        <dbReference type="Proteomes" id="UP000265845"/>
    </source>
</evidence>
<gene>
    <name evidence="1" type="ORF">D1222_04460</name>
</gene>
<organism evidence="1 2">
    <name type="scientific">Henriciella algicola</name>
    <dbReference type="NCBI Taxonomy" id="1608422"/>
    <lineage>
        <taxon>Bacteria</taxon>
        <taxon>Pseudomonadati</taxon>
        <taxon>Pseudomonadota</taxon>
        <taxon>Alphaproteobacteria</taxon>
        <taxon>Hyphomonadales</taxon>
        <taxon>Hyphomonadaceae</taxon>
        <taxon>Henriciella</taxon>
    </lineage>
</organism>
<evidence type="ECO:0000313" key="1">
    <source>
        <dbReference type="EMBL" id="RIJ32243.1"/>
    </source>
</evidence>
<dbReference type="AlphaFoldDB" id="A0A399RPI6"/>
<dbReference type="Proteomes" id="UP000265845">
    <property type="component" value="Unassembled WGS sequence"/>
</dbReference>
<keyword evidence="2" id="KW-1185">Reference proteome</keyword>
<reference evidence="1 2" key="1">
    <citation type="submission" date="2018-08" db="EMBL/GenBank/DDBJ databases">
        <title>Henriciella mobilis sp. nov., isolated from seawater.</title>
        <authorList>
            <person name="Cheng H."/>
            <person name="Wu Y.-H."/>
            <person name="Xu X.-W."/>
            <person name="Guo L.-L."/>
        </authorList>
    </citation>
    <scope>NUCLEOTIDE SEQUENCE [LARGE SCALE GENOMIC DNA]</scope>
    <source>
        <strain evidence="1 2">CCUG67844</strain>
    </source>
</reference>
<dbReference type="RefSeq" id="WP_119453728.1">
    <property type="nucleotide sequence ID" value="NZ_QWGA01000003.1"/>
</dbReference>